<organism evidence="1 2">
    <name type="scientific">Electrophorus electricus</name>
    <name type="common">Electric eel</name>
    <name type="synonym">Gymnotus electricus</name>
    <dbReference type="NCBI Taxonomy" id="8005"/>
    <lineage>
        <taxon>Eukaryota</taxon>
        <taxon>Metazoa</taxon>
        <taxon>Chordata</taxon>
        <taxon>Craniata</taxon>
        <taxon>Vertebrata</taxon>
        <taxon>Euteleostomi</taxon>
        <taxon>Actinopterygii</taxon>
        <taxon>Neopterygii</taxon>
        <taxon>Teleostei</taxon>
        <taxon>Ostariophysi</taxon>
        <taxon>Gymnotiformes</taxon>
        <taxon>Gymnotoidei</taxon>
        <taxon>Gymnotidae</taxon>
        <taxon>Electrophorus</taxon>
    </lineage>
</organism>
<dbReference type="AlphaFoldDB" id="A0AAY5F2B4"/>
<dbReference type="Ensembl" id="ENSEEET00000062841.1">
    <property type="protein sequence ID" value="ENSEEEP00000063090.1"/>
    <property type="gene ID" value="ENSEEEG00000028587.1"/>
</dbReference>
<proteinExistence type="predicted"/>
<sequence>AQRLFMSCLCLFNVRYLDIGTDIHNTEIEKRTKTEQRMAHRCYESNQLELGELIGKGRWGRVHRGRCMGLCGDPAVSQLR</sequence>
<accession>A0AAY5F2B4</accession>
<evidence type="ECO:0008006" key="3">
    <source>
        <dbReference type="Google" id="ProtNLM"/>
    </source>
</evidence>
<evidence type="ECO:0000313" key="1">
    <source>
        <dbReference type="Ensembl" id="ENSEEEP00000063090.1"/>
    </source>
</evidence>
<reference evidence="1" key="3">
    <citation type="submission" date="2025-09" db="UniProtKB">
        <authorList>
            <consortium name="Ensembl"/>
        </authorList>
    </citation>
    <scope>IDENTIFICATION</scope>
</reference>
<protein>
    <recommendedName>
        <fullName evidence="3">Protein kinase domain-containing protein</fullName>
    </recommendedName>
</protein>
<dbReference type="Proteomes" id="UP000314983">
    <property type="component" value="Chromosome 15"/>
</dbReference>
<name>A0AAY5F2B4_ELEEL</name>
<reference evidence="1" key="2">
    <citation type="submission" date="2025-08" db="UniProtKB">
        <authorList>
            <consortium name="Ensembl"/>
        </authorList>
    </citation>
    <scope>IDENTIFICATION</scope>
</reference>
<evidence type="ECO:0000313" key="2">
    <source>
        <dbReference type="Proteomes" id="UP000314983"/>
    </source>
</evidence>
<keyword evidence="2" id="KW-1185">Reference proteome</keyword>
<reference evidence="1 2" key="1">
    <citation type="submission" date="2020-05" db="EMBL/GenBank/DDBJ databases">
        <title>Electrophorus electricus (electric eel) genome, fEleEle1, primary haplotype.</title>
        <authorList>
            <person name="Myers G."/>
            <person name="Meyer A."/>
            <person name="Fedrigo O."/>
            <person name="Formenti G."/>
            <person name="Rhie A."/>
            <person name="Tracey A."/>
            <person name="Sims Y."/>
            <person name="Jarvis E.D."/>
        </authorList>
    </citation>
    <scope>NUCLEOTIDE SEQUENCE [LARGE SCALE GENOMIC DNA]</scope>
</reference>